<dbReference type="OrthoDB" id="21418at2759"/>
<evidence type="ECO:0000256" key="1">
    <source>
        <dbReference type="SAM" id="MobiDB-lite"/>
    </source>
</evidence>
<evidence type="ECO:0000313" key="3">
    <source>
        <dbReference type="Proteomes" id="UP000274922"/>
    </source>
</evidence>
<dbReference type="AlphaFoldDB" id="A0A4P9X2D3"/>
<feature type="region of interest" description="Disordered" evidence="1">
    <location>
        <begin position="1"/>
        <end position="21"/>
    </location>
</feature>
<accession>A0A4P9X2D3</accession>
<feature type="region of interest" description="Disordered" evidence="1">
    <location>
        <begin position="125"/>
        <end position="312"/>
    </location>
</feature>
<reference evidence="3" key="1">
    <citation type="journal article" date="2018" name="Nat. Microbiol.">
        <title>Leveraging single-cell genomics to expand the fungal tree of life.</title>
        <authorList>
            <person name="Ahrendt S.R."/>
            <person name="Quandt C.A."/>
            <person name="Ciobanu D."/>
            <person name="Clum A."/>
            <person name="Salamov A."/>
            <person name="Andreopoulos B."/>
            <person name="Cheng J.F."/>
            <person name="Woyke T."/>
            <person name="Pelin A."/>
            <person name="Henrissat B."/>
            <person name="Reynolds N.K."/>
            <person name="Benny G.L."/>
            <person name="Smith M.E."/>
            <person name="James T.Y."/>
            <person name="Grigoriev I.V."/>
        </authorList>
    </citation>
    <scope>NUCLEOTIDE SEQUENCE [LARGE SCALE GENOMIC DNA]</scope>
    <source>
        <strain evidence="3">ATCC 52028</strain>
    </source>
</reference>
<feature type="compositionally biased region" description="Low complexity" evidence="1">
    <location>
        <begin position="246"/>
        <end position="265"/>
    </location>
</feature>
<feature type="compositionally biased region" description="Gly residues" evidence="1">
    <location>
        <begin position="162"/>
        <end position="178"/>
    </location>
</feature>
<dbReference type="Proteomes" id="UP000274922">
    <property type="component" value="Unassembled WGS sequence"/>
</dbReference>
<proteinExistence type="predicted"/>
<protein>
    <submittedName>
        <fullName evidence="2">Uncharacterized protein</fullName>
    </submittedName>
</protein>
<organism evidence="2 3">
    <name type="scientific">Caulochytrium protostelioides</name>
    <dbReference type="NCBI Taxonomy" id="1555241"/>
    <lineage>
        <taxon>Eukaryota</taxon>
        <taxon>Fungi</taxon>
        <taxon>Fungi incertae sedis</taxon>
        <taxon>Chytridiomycota</taxon>
        <taxon>Chytridiomycota incertae sedis</taxon>
        <taxon>Chytridiomycetes</taxon>
        <taxon>Caulochytriales</taxon>
        <taxon>Caulochytriaceae</taxon>
        <taxon>Caulochytrium</taxon>
    </lineage>
</organism>
<feature type="compositionally biased region" description="Basic residues" evidence="1">
    <location>
        <begin position="207"/>
        <end position="219"/>
    </location>
</feature>
<sequence>MEAPSSATASSALAAAPAGPDAPDLAATFRHAAAAVTQLYKESTRQSRQSFEQGYTACLRHLAQFCSQPTRGHPYGHGHGGAMQPRTVGVTELIHFLHAQGAQLSEASGVEAWMSEAEAAAAGAGVHGPLAGSSSTPPTPTLPGSAGAFGLDVATARHGRRGGGSGSTSGGGGSGPCTGDGDTSVAGTDPSPPRASLHAPPPPPPPPHHHHHHHHHHPASPHLAMHGPGQAHGTSSHPHPGHAHLRASPSPAHAHPPTSAQAPSPQLYPGVPWKRTWTSDPHLHPGGPLAAASASPGAPTLSPGARGDAAGLAGTTTTTAAAAAGLRLSPSQLAQLHLDTDMDMTHGGDLAAKRSRMMDLASGHPPS</sequence>
<name>A0A4P9X2D3_9FUNG</name>
<dbReference type="EMBL" id="ML014295">
    <property type="protein sequence ID" value="RKO99333.1"/>
    <property type="molecule type" value="Genomic_DNA"/>
</dbReference>
<gene>
    <name evidence="2" type="ORF">CXG81DRAFT_20571</name>
</gene>
<feature type="compositionally biased region" description="Low complexity" evidence="1">
    <location>
        <begin position="285"/>
        <end position="312"/>
    </location>
</feature>
<keyword evidence="3" id="KW-1185">Reference proteome</keyword>
<feature type="compositionally biased region" description="Low complexity" evidence="1">
    <location>
        <begin position="125"/>
        <end position="148"/>
    </location>
</feature>
<evidence type="ECO:0000313" key="2">
    <source>
        <dbReference type="EMBL" id="RKO99333.1"/>
    </source>
</evidence>